<feature type="region of interest" description="Disordered" evidence="1">
    <location>
        <begin position="1"/>
        <end position="20"/>
    </location>
</feature>
<evidence type="ECO:0000313" key="2">
    <source>
        <dbReference type="EMBL" id="VEI03083.1"/>
    </source>
</evidence>
<keyword evidence="3" id="KW-1185">Reference proteome</keyword>
<protein>
    <submittedName>
        <fullName evidence="2">Uncharacterized protein</fullName>
    </submittedName>
</protein>
<sequence>MRRSRLPCRGDRRDPNRPAHAAVDEMRTIGECLLRHIDEDDLLGRVRNMPQPEDAKDTHRRGAVAPLLSRCPRADHVIRFRKLREGRLIELHDGSLIQRRVAVHMPDGIDIPGTDGEEVAGPGEGDRLARRRAARQGNGGGTKQRSDVRRLTLEDVTEPDPGVQLGDSGDCALCQLRVDQPHLVQAGGECQGDLMAEHPVRIGVVGIEQSRPSADQARDDVLIACSPMPGVLGVDEARARETGDLVLHGRGDLADRELVQDLLMSHADNDTTGRGGTSQRRRPGAPAGARLSSCHVRWIPARLPARGCRVVT</sequence>
<gene>
    <name evidence="2" type="ORF">NCTC13652_01281</name>
</gene>
<name>A0A448NYQ9_9ACTN</name>
<reference evidence="2 3" key="1">
    <citation type="submission" date="2018-12" db="EMBL/GenBank/DDBJ databases">
        <authorList>
            <consortium name="Pathogen Informatics"/>
        </authorList>
    </citation>
    <scope>NUCLEOTIDE SEQUENCE [LARGE SCALE GENOMIC DNA]</scope>
    <source>
        <strain evidence="2 3">NCTC13652</strain>
    </source>
</reference>
<dbReference type="EMBL" id="LR134473">
    <property type="protein sequence ID" value="VEI03083.1"/>
    <property type="molecule type" value="Genomic_DNA"/>
</dbReference>
<feature type="compositionally biased region" description="Basic and acidic residues" evidence="1">
    <location>
        <begin position="8"/>
        <end position="20"/>
    </location>
</feature>
<dbReference type="AlphaFoldDB" id="A0A448NYQ9"/>
<proteinExistence type="predicted"/>
<dbReference type="STRING" id="1122997.GCA_000425285_02694"/>
<feature type="region of interest" description="Disordered" evidence="1">
    <location>
        <begin position="266"/>
        <end position="289"/>
    </location>
</feature>
<evidence type="ECO:0000313" key="3">
    <source>
        <dbReference type="Proteomes" id="UP000277858"/>
    </source>
</evidence>
<evidence type="ECO:0000256" key="1">
    <source>
        <dbReference type="SAM" id="MobiDB-lite"/>
    </source>
</evidence>
<organism evidence="2 3">
    <name type="scientific">Acidipropionibacterium jensenii</name>
    <dbReference type="NCBI Taxonomy" id="1749"/>
    <lineage>
        <taxon>Bacteria</taxon>
        <taxon>Bacillati</taxon>
        <taxon>Actinomycetota</taxon>
        <taxon>Actinomycetes</taxon>
        <taxon>Propionibacteriales</taxon>
        <taxon>Propionibacteriaceae</taxon>
        <taxon>Acidipropionibacterium</taxon>
    </lineage>
</organism>
<accession>A0A448NYQ9</accession>
<dbReference type="Proteomes" id="UP000277858">
    <property type="component" value="Chromosome"/>
</dbReference>